<gene>
    <name evidence="1" type="ORF">AGRA3207_003488</name>
</gene>
<keyword evidence="2" id="KW-1185">Reference proteome</keyword>
<evidence type="ECO:0000313" key="2">
    <source>
        <dbReference type="Proteomes" id="UP001049518"/>
    </source>
</evidence>
<dbReference type="Proteomes" id="UP001049518">
    <property type="component" value="Chromosome"/>
</dbReference>
<accession>A0ABX8QUK4</accession>
<evidence type="ECO:0008006" key="3">
    <source>
        <dbReference type="Google" id="ProtNLM"/>
    </source>
</evidence>
<organism evidence="1 2">
    <name type="scientific">Actinomadura graeca</name>
    <dbReference type="NCBI Taxonomy" id="2750812"/>
    <lineage>
        <taxon>Bacteria</taxon>
        <taxon>Bacillati</taxon>
        <taxon>Actinomycetota</taxon>
        <taxon>Actinomycetes</taxon>
        <taxon>Streptosporangiales</taxon>
        <taxon>Thermomonosporaceae</taxon>
        <taxon>Actinomadura</taxon>
    </lineage>
</organism>
<dbReference type="EMBL" id="CP059572">
    <property type="protein sequence ID" value="QXJ22484.1"/>
    <property type="molecule type" value="Genomic_DNA"/>
</dbReference>
<evidence type="ECO:0000313" key="1">
    <source>
        <dbReference type="EMBL" id="QXJ22484.1"/>
    </source>
</evidence>
<reference evidence="1" key="1">
    <citation type="submission" date="2020-07" db="EMBL/GenBank/DDBJ databases">
        <authorList>
            <person name="Tarantini F.S."/>
            <person name="Hong K.W."/>
            <person name="Chan K.G."/>
        </authorList>
    </citation>
    <scope>NUCLEOTIDE SEQUENCE</scope>
    <source>
        <strain evidence="1">32-07</strain>
    </source>
</reference>
<name>A0ABX8QUK4_9ACTN</name>
<sequence>MPVNATEGTTTPGSDMDFDADFDLDIDSSVITVTTGPSVTSHAVCTPGCTSPGGGSFCSWCCC</sequence>
<dbReference type="RefSeq" id="WP_231335741.1">
    <property type="nucleotide sequence ID" value="NZ_CP059572.1"/>
</dbReference>
<protein>
    <recommendedName>
        <fullName evidence="3">Lantibiotic</fullName>
    </recommendedName>
</protein>
<proteinExistence type="predicted"/>